<feature type="domain" description="HTH gntR-type" evidence="4">
    <location>
        <begin position="7"/>
        <end position="77"/>
    </location>
</feature>
<dbReference type="GO" id="GO:0003700">
    <property type="term" value="F:DNA-binding transcription factor activity"/>
    <property type="evidence" value="ECO:0007669"/>
    <property type="project" value="InterPro"/>
</dbReference>
<dbReference type="EMBL" id="FNJN01000004">
    <property type="protein sequence ID" value="SDP12683.1"/>
    <property type="molecule type" value="Genomic_DNA"/>
</dbReference>
<dbReference type="PANTHER" id="PTHR43537:SF5">
    <property type="entry name" value="UXU OPERON TRANSCRIPTIONAL REGULATOR"/>
    <property type="match status" value="1"/>
</dbReference>
<dbReference type="InterPro" id="IPR000524">
    <property type="entry name" value="Tscrpt_reg_HTH_GntR"/>
</dbReference>
<dbReference type="Pfam" id="PF00392">
    <property type="entry name" value="GntR"/>
    <property type="match status" value="1"/>
</dbReference>
<dbReference type="AlphaFoldDB" id="A0A1H0Q5N6"/>
<evidence type="ECO:0000256" key="2">
    <source>
        <dbReference type="ARBA" id="ARBA00023125"/>
    </source>
</evidence>
<dbReference type="InterPro" id="IPR036388">
    <property type="entry name" value="WH-like_DNA-bd_sf"/>
</dbReference>
<organism evidence="5 6">
    <name type="scientific">Microbacterium testaceum (strain StLB037)</name>
    <dbReference type="NCBI Taxonomy" id="979556"/>
    <lineage>
        <taxon>Bacteria</taxon>
        <taxon>Bacillati</taxon>
        <taxon>Actinomycetota</taxon>
        <taxon>Actinomycetes</taxon>
        <taxon>Micrococcales</taxon>
        <taxon>Microbacteriaceae</taxon>
        <taxon>Microbacterium</taxon>
    </lineage>
</organism>
<dbReference type="SUPFAM" id="SSF46785">
    <property type="entry name" value="Winged helix' DNA-binding domain"/>
    <property type="match status" value="1"/>
</dbReference>
<keyword evidence="1" id="KW-0805">Transcription regulation</keyword>
<dbReference type="Gene3D" id="1.20.120.530">
    <property type="entry name" value="GntR ligand-binding domain-like"/>
    <property type="match status" value="1"/>
</dbReference>
<dbReference type="SMART" id="SM00345">
    <property type="entry name" value="HTH_GNTR"/>
    <property type="match status" value="1"/>
</dbReference>
<dbReference type="SUPFAM" id="SSF48008">
    <property type="entry name" value="GntR ligand-binding domain-like"/>
    <property type="match status" value="1"/>
</dbReference>
<accession>A0A1H0Q5N6</accession>
<evidence type="ECO:0000259" key="4">
    <source>
        <dbReference type="PROSITE" id="PS50949"/>
    </source>
</evidence>
<evidence type="ECO:0000256" key="1">
    <source>
        <dbReference type="ARBA" id="ARBA00023015"/>
    </source>
</evidence>
<dbReference type="InterPro" id="IPR011711">
    <property type="entry name" value="GntR_C"/>
</dbReference>
<reference evidence="5 6" key="1">
    <citation type="submission" date="2016-10" db="EMBL/GenBank/DDBJ databases">
        <authorList>
            <person name="de Groot N.N."/>
        </authorList>
    </citation>
    <scope>NUCLEOTIDE SEQUENCE [LARGE SCALE GENOMIC DNA]</scope>
    <source>
        <strain evidence="5 6">StLB037</strain>
    </source>
</reference>
<dbReference type="InterPro" id="IPR036390">
    <property type="entry name" value="WH_DNA-bd_sf"/>
</dbReference>
<dbReference type="Gene3D" id="1.10.10.10">
    <property type="entry name" value="Winged helix-like DNA-binding domain superfamily/Winged helix DNA-binding domain"/>
    <property type="match status" value="1"/>
</dbReference>
<evidence type="ECO:0000256" key="3">
    <source>
        <dbReference type="ARBA" id="ARBA00023163"/>
    </source>
</evidence>
<dbReference type="RefSeq" id="WP_056229632.1">
    <property type="nucleotide sequence ID" value="NZ_FNJN01000004.1"/>
</dbReference>
<evidence type="ECO:0000313" key="5">
    <source>
        <dbReference type="EMBL" id="SDP12683.1"/>
    </source>
</evidence>
<gene>
    <name evidence="5" type="ORF">SAMN04487788_2241</name>
</gene>
<dbReference type="Proteomes" id="UP000186456">
    <property type="component" value="Unassembled WGS sequence"/>
</dbReference>
<dbReference type="CDD" id="cd07377">
    <property type="entry name" value="WHTH_GntR"/>
    <property type="match status" value="1"/>
</dbReference>
<protein>
    <submittedName>
        <fullName evidence="5">Transcriptional regulator, GntR family</fullName>
    </submittedName>
</protein>
<dbReference type="Pfam" id="PF07729">
    <property type="entry name" value="FCD"/>
    <property type="match status" value="1"/>
</dbReference>
<dbReference type="SMART" id="SM00895">
    <property type="entry name" value="FCD"/>
    <property type="match status" value="1"/>
</dbReference>
<dbReference type="PRINTS" id="PR00035">
    <property type="entry name" value="HTHGNTR"/>
</dbReference>
<proteinExistence type="predicted"/>
<sequence>MADTDDASLVERVTERLITAVAVGEFLPGTRLPAERDLSPLLGVGRTTVRAALDDLSTRGLIERRRGRGGGTFVAQDWPASIVVGVDRWFEERWSDLVDACTASSMLHSSLARLAAERRTDADITAMRGRLDDFHAAESGDPKQRADSLLHLAIIDAAHNTALRDILLEHERHLSLSAPAHPWGDRGSHRRMETRAAREHDAIVDAIVQATPDEAAELARRHVQIDLELFTEAREFARRRAAEAATG</sequence>
<dbReference type="PROSITE" id="PS50949">
    <property type="entry name" value="HTH_GNTR"/>
    <property type="match status" value="1"/>
</dbReference>
<dbReference type="InterPro" id="IPR008920">
    <property type="entry name" value="TF_FadR/GntR_C"/>
</dbReference>
<evidence type="ECO:0000313" key="6">
    <source>
        <dbReference type="Proteomes" id="UP000186456"/>
    </source>
</evidence>
<keyword evidence="3" id="KW-0804">Transcription</keyword>
<dbReference type="PANTHER" id="PTHR43537">
    <property type="entry name" value="TRANSCRIPTIONAL REGULATOR, GNTR FAMILY"/>
    <property type="match status" value="1"/>
</dbReference>
<keyword evidence="2" id="KW-0238">DNA-binding</keyword>
<dbReference type="GO" id="GO:0003677">
    <property type="term" value="F:DNA binding"/>
    <property type="evidence" value="ECO:0007669"/>
    <property type="project" value="UniProtKB-KW"/>
</dbReference>
<name>A0A1H0Q5N6_MICTS</name>